<feature type="transmembrane region" description="Helical" evidence="5">
    <location>
        <begin position="282"/>
        <end position="307"/>
    </location>
</feature>
<dbReference type="Gene3D" id="1.20.1740.10">
    <property type="entry name" value="Amino acid/polyamine transporter I"/>
    <property type="match status" value="1"/>
</dbReference>
<dbReference type="Proteomes" id="UP001141327">
    <property type="component" value="Unassembled WGS sequence"/>
</dbReference>
<feature type="transmembrane region" description="Helical" evidence="5">
    <location>
        <begin position="245"/>
        <end position="262"/>
    </location>
</feature>
<feature type="transmembrane region" description="Helical" evidence="5">
    <location>
        <begin position="190"/>
        <end position="212"/>
    </location>
</feature>
<feature type="transmembrane region" description="Helical" evidence="5">
    <location>
        <begin position="337"/>
        <end position="362"/>
    </location>
</feature>
<keyword evidence="7" id="KW-1185">Reference proteome</keyword>
<organism evidence="6 7">
    <name type="scientific">Paratrimastix pyriformis</name>
    <dbReference type="NCBI Taxonomy" id="342808"/>
    <lineage>
        <taxon>Eukaryota</taxon>
        <taxon>Metamonada</taxon>
        <taxon>Preaxostyla</taxon>
        <taxon>Paratrimastigidae</taxon>
        <taxon>Paratrimastix</taxon>
    </lineage>
</organism>
<accession>A0ABQ8UUV7</accession>
<gene>
    <name evidence="6" type="ORF">PAPYR_111</name>
</gene>
<protein>
    <submittedName>
        <fullName evidence="6">Amino acid transporter</fullName>
    </submittedName>
</protein>
<proteinExistence type="predicted"/>
<evidence type="ECO:0000313" key="7">
    <source>
        <dbReference type="Proteomes" id="UP001141327"/>
    </source>
</evidence>
<dbReference type="EMBL" id="JAPMOS010000001">
    <property type="protein sequence ID" value="KAJ4462899.1"/>
    <property type="molecule type" value="Genomic_DNA"/>
</dbReference>
<keyword evidence="4 5" id="KW-0472">Membrane</keyword>
<evidence type="ECO:0000256" key="1">
    <source>
        <dbReference type="ARBA" id="ARBA00004141"/>
    </source>
</evidence>
<feature type="transmembrane region" description="Helical" evidence="5">
    <location>
        <begin position="100"/>
        <end position="117"/>
    </location>
</feature>
<dbReference type="PANTHER" id="PTHR11785">
    <property type="entry name" value="AMINO ACID TRANSPORTER"/>
    <property type="match status" value="1"/>
</dbReference>
<dbReference type="Pfam" id="PF13520">
    <property type="entry name" value="AA_permease_2"/>
    <property type="match status" value="1"/>
</dbReference>
<dbReference type="InterPro" id="IPR050598">
    <property type="entry name" value="AminoAcid_Transporter"/>
</dbReference>
<keyword evidence="2 5" id="KW-0812">Transmembrane</keyword>
<name>A0ABQ8UUV7_9EUKA</name>
<evidence type="ECO:0000256" key="4">
    <source>
        <dbReference type="ARBA" id="ARBA00023136"/>
    </source>
</evidence>
<evidence type="ECO:0000256" key="3">
    <source>
        <dbReference type="ARBA" id="ARBA00022989"/>
    </source>
</evidence>
<reference evidence="6" key="1">
    <citation type="journal article" date="2022" name="bioRxiv">
        <title>Genomics of Preaxostyla Flagellates Illuminates Evolutionary Transitions and the Path Towards Mitochondrial Loss.</title>
        <authorList>
            <person name="Novak L.V.F."/>
            <person name="Treitli S.C."/>
            <person name="Pyrih J."/>
            <person name="Halakuc P."/>
            <person name="Pipaliya S.V."/>
            <person name="Vacek V."/>
            <person name="Brzon O."/>
            <person name="Soukal P."/>
            <person name="Eme L."/>
            <person name="Dacks J.B."/>
            <person name="Karnkowska A."/>
            <person name="Elias M."/>
            <person name="Hampl V."/>
        </authorList>
    </citation>
    <scope>NUCLEOTIDE SEQUENCE</scope>
    <source>
        <strain evidence="6">RCP-MX</strain>
    </source>
</reference>
<evidence type="ECO:0000256" key="2">
    <source>
        <dbReference type="ARBA" id="ARBA00022692"/>
    </source>
</evidence>
<evidence type="ECO:0000256" key="5">
    <source>
        <dbReference type="SAM" id="Phobius"/>
    </source>
</evidence>
<feature type="transmembrane region" description="Helical" evidence="5">
    <location>
        <begin position="156"/>
        <end position="178"/>
    </location>
</feature>
<feature type="transmembrane region" description="Helical" evidence="5">
    <location>
        <begin position="482"/>
        <end position="498"/>
    </location>
</feature>
<feature type="transmembrane region" description="Helical" evidence="5">
    <location>
        <begin position="457"/>
        <end position="476"/>
    </location>
</feature>
<feature type="transmembrane region" description="Helical" evidence="5">
    <location>
        <begin position="382"/>
        <end position="400"/>
    </location>
</feature>
<comment type="subcellular location">
    <subcellularLocation>
        <location evidence="1">Membrane</location>
        <topology evidence="1">Multi-pass membrane protein</topology>
    </subcellularLocation>
</comment>
<sequence>MTDPTEDLAERAQKVPKEAGNNLKREIGLFDAVMFVAGSMVGSGIFMVSADMGRLLGSPSLLLSAWIVPGLFVLCAALAFGELAAMYPKTGGMYVYIKEAFSPLWGFLQGWTMFTVIQSGSITADAIAFARWVGVFVPVISDTNYIVHPIHISSGYAVSLSTVQALGVGCILLLAWINSKGVKFGKIMQSAFTTINLCTMLGLVALSLLLGWSKGSGMLNFRHFWEQVPTVTEVLPGVTVFTSRLALYGIFLLSLRGSYFAYDSWANITMIADEVRNPAHTIPVSLVAGTSLVGLLYLLCNLAYLVVLPFPQIQSAPYDRVAAAAMDVLAPGVGSSLVALGIAITTFGCLNALTLSGSRLYWQMARDGLFFPVAARLNKNSVPGWALAIQAIWAILLTLLRTYNPETKRYGDLYTDLLSYVTLATMFFEMLAILAVIRLRRTRPNQPRPYKVPGYPWVPLCFVAGAVGIMVALLVFSPATSWPSVLIVMAGALVYWLRGRMGGWAPRPTQ</sequence>
<feature type="transmembrane region" description="Helical" evidence="5">
    <location>
        <begin position="420"/>
        <end position="437"/>
    </location>
</feature>
<feature type="transmembrane region" description="Helical" evidence="5">
    <location>
        <begin position="60"/>
        <end position="80"/>
    </location>
</feature>
<dbReference type="PIRSF" id="PIRSF006060">
    <property type="entry name" value="AA_transporter"/>
    <property type="match status" value="1"/>
</dbReference>
<keyword evidence="3 5" id="KW-1133">Transmembrane helix</keyword>
<feature type="transmembrane region" description="Helical" evidence="5">
    <location>
        <begin position="27"/>
        <end position="48"/>
    </location>
</feature>
<comment type="caution">
    <text evidence="6">The sequence shown here is derived from an EMBL/GenBank/DDBJ whole genome shotgun (WGS) entry which is preliminary data.</text>
</comment>
<dbReference type="PANTHER" id="PTHR11785:SF512">
    <property type="entry name" value="SOBREMESA, ISOFORM B"/>
    <property type="match status" value="1"/>
</dbReference>
<evidence type="ECO:0000313" key="6">
    <source>
        <dbReference type="EMBL" id="KAJ4462899.1"/>
    </source>
</evidence>
<dbReference type="InterPro" id="IPR002293">
    <property type="entry name" value="AA/rel_permease1"/>
</dbReference>